<protein>
    <submittedName>
        <fullName evidence="2">Uncharacterized protein</fullName>
    </submittedName>
</protein>
<evidence type="ECO:0000256" key="1">
    <source>
        <dbReference type="SAM" id="MobiDB-lite"/>
    </source>
</evidence>
<evidence type="ECO:0000313" key="3">
    <source>
        <dbReference type="Proteomes" id="UP001566132"/>
    </source>
</evidence>
<evidence type="ECO:0000313" key="2">
    <source>
        <dbReference type="EMBL" id="KAL1497466.1"/>
    </source>
</evidence>
<dbReference type="Proteomes" id="UP001566132">
    <property type="component" value="Unassembled WGS sequence"/>
</dbReference>
<feature type="compositionally biased region" description="Basic and acidic residues" evidence="1">
    <location>
        <begin position="170"/>
        <end position="179"/>
    </location>
</feature>
<feature type="region of interest" description="Disordered" evidence="1">
    <location>
        <begin position="360"/>
        <end position="391"/>
    </location>
</feature>
<reference evidence="2 3" key="1">
    <citation type="submission" date="2024-05" db="EMBL/GenBank/DDBJ databases">
        <title>Genetic variation in Jamaican populations of the coffee berry borer (Hypothenemus hampei).</title>
        <authorList>
            <person name="Errbii M."/>
            <person name="Myrie A."/>
        </authorList>
    </citation>
    <scope>NUCLEOTIDE SEQUENCE [LARGE SCALE GENOMIC DNA]</scope>
    <source>
        <strain evidence="2">JA-Hopewell-2020-01-JO</strain>
        <tissue evidence="2">Whole body</tissue>
    </source>
</reference>
<feature type="compositionally biased region" description="Polar residues" evidence="1">
    <location>
        <begin position="369"/>
        <end position="387"/>
    </location>
</feature>
<gene>
    <name evidence="2" type="ORF">ABEB36_008431</name>
</gene>
<keyword evidence="3" id="KW-1185">Reference proteome</keyword>
<comment type="caution">
    <text evidence="2">The sequence shown here is derived from an EMBL/GenBank/DDBJ whole genome shotgun (WGS) entry which is preliminary data.</text>
</comment>
<dbReference type="AlphaFoldDB" id="A0ABD1EM90"/>
<dbReference type="EMBL" id="JBDJPC010000006">
    <property type="protein sequence ID" value="KAL1497466.1"/>
    <property type="molecule type" value="Genomic_DNA"/>
</dbReference>
<name>A0ABD1EM90_HYPHA</name>
<organism evidence="2 3">
    <name type="scientific">Hypothenemus hampei</name>
    <name type="common">Coffee berry borer</name>
    <dbReference type="NCBI Taxonomy" id="57062"/>
    <lineage>
        <taxon>Eukaryota</taxon>
        <taxon>Metazoa</taxon>
        <taxon>Ecdysozoa</taxon>
        <taxon>Arthropoda</taxon>
        <taxon>Hexapoda</taxon>
        <taxon>Insecta</taxon>
        <taxon>Pterygota</taxon>
        <taxon>Neoptera</taxon>
        <taxon>Endopterygota</taxon>
        <taxon>Coleoptera</taxon>
        <taxon>Polyphaga</taxon>
        <taxon>Cucujiformia</taxon>
        <taxon>Curculionidae</taxon>
        <taxon>Scolytinae</taxon>
        <taxon>Hypothenemus</taxon>
    </lineage>
</organism>
<sequence>MLKLLELKQKHMEEKDLIGRKTERSRRFKAHPKLIKSDTDTTASCSPRFQPIFSLSNTNLSGQTSLYQLGFQDTKKRAENFHKFLHEKLSTIDSSRSQGRCETNQIGDSCKIVADDCYKYREKSLHSDSSIGSLSDSELEYSNALSKSIEFKKRNGTDRAKSSFSINKRTISERERRSADSGLTSQSYCPKGMPMSIFEKKFKTVVTKSLKNLSEIREILEKGILPPDGEEDKSRRLARAKGFSNIFSRNYLYPLARQLKDLKLLNQLNPLLTNQKLLTTYQVIHNALQAYRNHLPTTILGPCTYSNLKVLMSYIVDISGKHNEYMTKIQDAYIEEFVDTFKINAQLLIQKVDDCGTMQQNPGCKSDQSKISLSKFTDNKQKSNVSNPEKKNNINKRLSMYTVTASFRKDPTWKKTMEHMAKKKFNVQSKYKTATFKHRPPIQKELDFCSNVKTKTVSTVKSPGRLRLSRLSLPLNEDCIKTLIGTEHEGENHQEKEDLENMEKNNIEEVACNSKEEIILKLIQLTLKAQNNQTLSEEDNLQMSQLYSMVNNEENMKYFKKIIEEMSNKIETKKEMEETKQELTLEIVKSHYSLSDGFLGSNDNIKRKEPKISITGEKNVKLICITDDNSIDEHSELDKSVIEPVAKKSSETQTDKKNTIGTQKGRKAPNIKISRLKKSERCLPFLDKTLTMGIIQYKLEFYRYSKSNPLYKRSTACQPWILMNKISEKLLDDSLIAVAREIEVNDIVNQVFQAEMQT</sequence>
<feature type="region of interest" description="Disordered" evidence="1">
    <location>
        <begin position="162"/>
        <end position="187"/>
    </location>
</feature>
<accession>A0ABD1EM90</accession>
<proteinExistence type="predicted"/>